<evidence type="ECO:0000313" key="2">
    <source>
        <dbReference type="EMBL" id="MEQ3542256.1"/>
    </source>
</evidence>
<dbReference type="InterPro" id="IPR051677">
    <property type="entry name" value="AfsR-DnrI-RedD_regulator"/>
</dbReference>
<dbReference type="PANTHER" id="PTHR35807">
    <property type="entry name" value="TRANSCRIPTIONAL REGULATOR REDD-RELATED"/>
    <property type="match status" value="1"/>
</dbReference>
<reference evidence="2 3" key="1">
    <citation type="submission" date="2024-03" db="EMBL/GenBank/DDBJ databases">
        <title>Draft genome sequence of Pseudonocardia tropica JCM 19149.</title>
        <authorList>
            <person name="Butdee W."/>
            <person name="Duangmal K."/>
        </authorList>
    </citation>
    <scope>NUCLEOTIDE SEQUENCE [LARGE SCALE GENOMIC DNA]</scope>
    <source>
        <strain evidence="2 3">JCM 19149</strain>
    </source>
</reference>
<dbReference type="SUPFAM" id="SSF48452">
    <property type="entry name" value="TPR-like"/>
    <property type="match status" value="1"/>
</dbReference>
<dbReference type="Gene3D" id="1.25.40.10">
    <property type="entry name" value="Tetratricopeptide repeat domain"/>
    <property type="match status" value="1"/>
</dbReference>
<dbReference type="InterPro" id="IPR016032">
    <property type="entry name" value="Sig_transdc_resp-reg_C-effctor"/>
</dbReference>
<comment type="caution">
    <text evidence="2">The sequence shown here is derived from an EMBL/GenBank/DDBJ whole genome shotgun (WGS) entry which is preliminary data.</text>
</comment>
<dbReference type="RefSeq" id="WP_345650986.1">
    <property type="nucleotide sequence ID" value="NZ_BAABLY010000072.1"/>
</dbReference>
<dbReference type="Gene3D" id="1.10.10.10">
    <property type="entry name" value="Winged helix-like DNA-binding domain superfamily/Winged helix DNA-binding domain"/>
    <property type="match status" value="1"/>
</dbReference>
<keyword evidence="3" id="KW-1185">Reference proteome</keyword>
<sequence length="319" mass="36398">MQIELLGNLRVRPTAAVRCTESSKASELLCYLLVHRDRPRNREQLTSLLWPEGAPDRTRKYFRQALWQLRAVDDDGAEPLRLVTAEGAWVRVNPAMDLDLDLDHFEDAYARCGNPAGPELDRDSATVLGDAVRIYRGDLLEGWYQEWCVPERERLRAMYLTMLDRLMLHCMTHGDYQAGEAYGQRSLRHDHARERTHRRLMELYRSAGEHGAALRQFRLCHDVLQDELGVPPSRATVALYEQLRRESGMSSPTLPPADDGVRGGNADLKSVSDLLERLRNVRGALADIEHQVTRDIRKIEILMGHTSVARPAPPRRPEP</sequence>
<dbReference type="InterPro" id="IPR036388">
    <property type="entry name" value="WH-like_DNA-bd_sf"/>
</dbReference>
<dbReference type="InterPro" id="IPR011990">
    <property type="entry name" value="TPR-like_helical_dom_sf"/>
</dbReference>
<dbReference type="Pfam" id="PF03704">
    <property type="entry name" value="BTAD"/>
    <property type="match status" value="1"/>
</dbReference>
<protein>
    <submittedName>
        <fullName evidence="2">BTAD domain-containing putative transcriptional regulator</fullName>
    </submittedName>
</protein>
<organism evidence="2 3">
    <name type="scientific">Pseudonocardia tropica</name>
    <dbReference type="NCBI Taxonomy" id="681289"/>
    <lineage>
        <taxon>Bacteria</taxon>
        <taxon>Bacillati</taxon>
        <taxon>Actinomycetota</taxon>
        <taxon>Actinomycetes</taxon>
        <taxon>Pseudonocardiales</taxon>
        <taxon>Pseudonocardiaceae</taxon>
        <taxon>Pseudonocardia</taxon>
    </lineage>
</organism>
<proteinExistence type="predicted"/>
<dbReference type="InterPro" id="IPR005158">
    <property type="entry name" value="BTAD"/>
</dbReference>
<evidence type="ECO:0000313" key="3">
    <source>
        <dbReference type="Proteomes" id="UP001464923"/>
    </source>
</evidence>
<dbReference type="SUPFAM" id="SSF46894">
    <property type="entry name" value="C-terminal effector domain of the bipartite response regulators"/>
    <property type="match status" value="1"/>
</dbReference>
<dbReference type="Proteomes" id="UP001464923">
    <property type="component" value="Unassembled WGS sequence"/>
</dbReference>
<dbReference type="SMART" id="SM01043">
    <property type="entry name" value="BTAD"/>
    <property type="match status" value="1"/>
</dbReference>
<name>A0ABV1K1Z5_9PSEU</name>
<accession>A0ABV1K1Z5</accession>
<gene>
    <name evidence="2" type="ORF">WHI96_25950</name>
</gene>
<evidence type="ECO:0000259" key="1">
    <source>
        <dbReference type="SMART" id="SM01043"/>
    </source>
</evidence>
<dbReference type="EMBL" id="JBEDNP010000029">
    <property type="protein sequence ID" value="MEQ3542256.1"/>
    <property type="molecule type" value="Genomic_DNA"/>
</dbReference>
<feature type="domain" description="Bacterial transcriptional activator" evidence="1">
    <location>
        <begin position="100"/>
        <end position="244"/>
    </location>
</feature>